<dbReference type="AlphaFoldDB" id="A0A242N756"/>
<dbReference type="RefSeq" id="WP_256701043.1">
    <property type="nucleotide sequence ID" value="NZ_MSRG01000020.1"/>
</dbReference>
<organism evidence="1 2">
    <name type="scientific">Caballeronia sordidicola</name>
    <name type="common">Burkholderia sordidicola</name>
    <dbReference type="NCBI Taxonomy" id="196367"/>
    <lineage>
        <taxon>Bacteria</taxon>
        <taxon>Pseudomonadati</taxon>
        <taxon>Pseudomonadota</taxon>
        <taxon>Betaproteobacteria</taxon>
        <taxon>Burkholderiales</taxon>
        <taxon>Burkholderiaceae</taxon>
        <taxon>Caballeronia</taxon>
    </lineage>
</organism>
<name>A0A242N756_CABSO</name>
<evidence type="ECO:0000313" key="1">
    <source>
        <dbReference type="EMBL" id="OTP79422.1"/>
    </source>
</evidence>
<sequence length="122" mass="13550">MRTLNIRHPAMRCVAEALLDLFPSGADISEIGTDAKPCLFVGWRTSGTAGQPGNIAWGVHYRFEAEALSLFDIACEPAQQRLCEHVRDISRHLRFDYADPDALSLKIVDVTADMVRECMSEA</sequence>
<accession>A0A242N756</accession>
<protein>
    <submittedName>
        <fullName evidence="1">Uncharacterized protein</fullName>
    </submittedName>
</protein>
<dbReference type="EMBL" id="NBTZ01000009">
    <property type="protein sequence ID" value="OTP79422.1"/>
    <property type="molecule type" value="Genomic_DNA"/>
</dbReference>
<comment type="caution">
    <text evidence="1">The sequence shown here is derived from an EMBL/GenBank/DDBJ whole genome shotgun (WGS) entry which is preliminary data.</text>
</comment>
<evidence type="ECO:0000313" key="2">
    <source>
        <dbReference type="Proteomes" id="UP000195221"/>
    </source>
</evidence>
<gene>
    <name evidence="1" type="ORF">PAMC26577_00745</name>
</gene>
<reference evidence="1 2" key="1">
    <citation type="submission" date="2017-03" db="EMBL/GenBank/DDBJ databases">
        <title>Genome analysis of strain PAMC 26577.</title>
        <authorList>
            <person name="Oh H.-M."/>
            <person name="Yang J.-A."/>
        </authorList>
    </citation>
    <scope>NUCLEOTIDE SEQUENCE [LARGE SCALE GENOMIC DNA]</scope>
    <source>
        <strain evidence="1 2">PAMC 26577</strain>
    </source>
</reference>
<proteinExistence type="predicted"/>
<dbReference type="Proteomes" id="UP000195221">
    <property type="component" value="Unassembled WGS sequence"/>
</dbReference>